<feature type="signal peptide" evidence="1">
    <location>
        <begin position="1"/>
        <end position="24"/>
    </location>
</feature>
<dbReference type="EMBL" id="AP014936">
    <property type="protein sequence ID" value="BAU46718.1"/>
    <property type="molecule type" value="Genomic_DNA"/>
</dbReference>
<evidence type="ECO:0008006" key="4">
    <source>
        <dbReference type="Google" id="ProtNLM"/>
    </source>
</evidence>
<dbReference type="Proteomes" id="UP000218899">
    <property type="component" value="Chromosome"/>
</dbReference>
<protein>
    <recommendedName>
        <fullName evidence="4">Phosphate ABC transporter substrate-binding protein</fullName>
    </recommendedName>
</protein>
<dbReference type="SUPFAM" id="SSF53850">
    <property type="entry name" value="Periplasmic binding protein-like II"/>
    <property type="match status" value="1"/>
</dbReference>
<name>A0A1B4UZX1_9GAMM</name>
<feature type="chain" id="PRO_5008571058" description="Phosphate ABC transporter substrate-binding protein" evidence="1">
    <location>
        <begin position="25"/>
        <end position="282"/>
    </location>
</feature>
<dbReference type="Pfam" id="PF12974">
    <property type="entry name" value="Phosphonate-bd"/>
    <property type="match status" value="1"/>
</dbReference>
<dbReference type="KEGG" id="sva:SVA_0136"/>
<evidence type="ECO:0000313" key="2">
    <source>
        <dbReference type="EMBL" id="BAU46718.1"/>
    </source>
</evidence>
<dbReference type="OrthoDB" id="5780116at2"/>
<organism evidence="2 3">
    <name type="scientific">Sulfurifustis variabilis</name>
    <dbReference type="NCBI Taxonomy" id="1675686"/>
    <lineage>
        <taxon>Bacteria</taxon>
        <taxon>Pseudomonadati</taxon>
        <taxon>Pseudomonadota</taxon>
        <taxon>Gammaproteobacteria</taxon>
        <taxon>Acidiferrobacterales</taxon>
        <taxon>Acidiferrobacteraceae</taxon>
        <taxon>Sulfurifustis</taxon>
    </lineage>
</organism>
<evidence type="ECO:0000313" key="3">
    <source>
        <dbReference type="Proteomes" id="UP000218899"/>
    </source>
</evidence>
<accession>A0A1B4UZX1</accession>
<gene>
    <name evidence="2" type="ORF">SVA_0136</name>
</gene>
<dbReference type="RefSeq" id="WP_096457340.1">
    <property type="nucleotide sequence ID" value="NZ_AP014936.1"/>
</dbReference>
<keyword evidence="3" id="KW-1185">Reference proteome</keyword>
<dbReference type="AlphaFoldDB" id="A0A1B4UZX1"/>
<dbReference type="Gene3D" id="3.40.190.10">
    <property type="entry name" value="Periplasmic binding protein-like II"/>
    <property type="match status" value="2"/>
</dbReference>
<proteinExistence type="predicted"/>
<evidence type="ECO:0000256" key="1">
    <source>
        <dbReference type="SAM" id="SignalP"/>
    </source>
</evidence>
<reference evidence="2 3" key="1">
    <citation type="submission" date="2015-08" db="EMBL/GenBank/DDBJ databases">
        <title>Complete genome sequence of Sulfurifustis variabilis.</title>
        <authorList>
            <person name="Miura A."/>
            <person name="Kojima H."/>
            <person name="Fukui M."/>
        </authorList>
    </citation>
    <scope>NUCLEOTIDE SEQUENCE [LARGE SCALE GENOMIC DNA]</scope>
    <source>
        <strain evidence="3">skN76</strain>
    </source>
</reference>
<sequence>MLSTARSRSLFFVAALSLSAPAAADYVFSAPPRGEGGDESDVYQPIAEYLSAAIGKKIVYRHSDNWLTYQNEMRKGTYDLVFDGPHFLSWRIEKLQHEPLVKFPGKLAFVVITRKDNDRIQSVSNLAGRTVCGMPAPNLATLTLYSLFDNPARQPLVREAKTFKQAYEDMIAGKCVGAALRDAAFNKLDKGKNAANVLFHSKGVPNQAFSAGPRFTAEDKQKIVNAMLAPEAKVKLALFLDRFNMKDKDLLPASRAEFEGVALLLKDTFGFDLAANEDPARP</sequence>
<keyword evidence="1" id="KW-0732">Signal</keyword>